<keyword evidence="5" id="KW-0813">Transport</keyword>
<comment type="function">
    <text evidence="1">Required for nicotinamide riboside transport across the inner membrane.</text>
</comment>
<dbReference type="Proteomes" id="UP000298337">
    <property type="component" value="Unassembled WGS sequence"/>
</dbReference>
<accession>A0A4Z0PBV6</accession>
<organism evidence="11 12">
    <name type="scientific">Hymenobacter fodinae</name>
    <dbReference type="NCBI Taxonomy" id="2510796"/>
    <lineage>
        <taxon>Bacteria</taxon>
        <taxon>Pseudomonadati</taxon>
        <taxon>Bacteroidota</taxon>
        <taxon>Cytophagia</taxon>
        <taxon>Cytophagales</taxon>
        <taxon>Hymenobacteraceae</taxon>
        <taxon>Hymenobacter</taxon>
    </lineage>
</organism>
<dbReference type="AlphaFoldDB" id="A0A4Z0PBV6"/>
<reference evidence="11 12" key="1">
    <citation type="submission" date="2019-04" db="EMBL/GenBank/DDBJ databases">
        <authorList>
            <person name="Feng G."/>
            <person name="Zhang J."/>
            <person name="Zhu H."/>
        </authorList>
    </citation>
    <scope>NUCLEOTIDE SEQUENCE [LARGE SCALE GENOMIC DNA]</scope>
    <source>
        <strain evidence="11 12">92R-1</strain>
    </source>
</reference>
<evidence type="ECO:0000256" key="2">
    <source>
        <dbReference type="ARBA" id="ARBA00004651"/>
    </source>
</evidence>
<feature type="transmembrane region" description="Helical" evidence="10">
    <location>
        <begin position="181"/>
        <end position="199"/>
    </location>
</feature>
<dbReference type="GO" id="GO:0034257">
    <property type="term" value="F:nicotinamide riboside transmembrane transporter activity"/>
    <property type="evidence" value="ECO:0007669"/>
    <property type="project" value="InterPro"/>
</dbReference>
<keyword evidence="7 10" id="KW-0812">Transmembrane</keyword>
<evidence type="ECO:0000256" key="10">
    <source>
        <dbReference type="SAM" id="Phobius"/>
    </source>
</evidence>
<feature type="transmembrane region" description="Helical" evidence="10">
    <location>
        <begin position="144"/>
        <end position="161"/>
    </location>
</feature>
<keyword evidence="12" id="KW-1185">Reference proteome</keyword>
<feature type="transmembrane region" description="Helical" evidence="10">
    <location>
        <begin position="121"/>
        <end position="138"/>
    </location>
</feature>
<evidence type="ECO:0000256" key="9">
    <source>
        <dbReference type="ARBA" id="ARBA00023136"/>
    </source>
</evidence>
<evidence type="ECO:0000256" key="8">
    <source>
        <dbReference type="ARBA" id="ARBA00022989"/>
    </source>
</evidence>
<evidence type="ECO:0000313" key="12">
    <source>
        <dbReference type="Proteomes" id="UP000298337"/>
    </source>
</evidence>
<protein>
    <recommendedName>
        <fullName evidence="4">Nicotinamide riboside transporter PnuC</fullName>
    </recommendedName>
</protein>
<keyword evidence="9 10" id="KW-0472">Membrane</keyword>
<gene>
    <name evidence="11" type="ORF">EU556_04655</name>
</gene>
<name>A0A4Z0PBV6_9BACT</name>
<comment type="subcellular location">
    <subcellularLocation>
        <location evidence="2">Cell membrane</location>
        <topology evidence="2">Multi-pass membrane protein</topology>
    </subcellularLocation>
</comment>
<evidence type="ECO:0000256" key="1">
    <source>
        <dbReference type="ARBA" id="ARBA00002672"/>
    </source>
</evidence>
<evidence type="ECO:0000256" key="6">
    <source>
        <dbReference type="ARBA" id="ARBA00022475"/>
    </source>
</evidence>
<dbReference type="GO" id="GO:0005886">
    <property type="term" value="C:plasma membrane"/>
    <property type="evidence" value="ECO:0007669"/>
    <property type="project" value="UniProtKB-SubCell"/>
</dbReference>
<evidence type="ECO:0000313" key="11">
    <source>
        <dbReference type="EMBL" id="TGE10117.1"/>
    </source>
</evidence>
<sequence length="304" mass="34340">MRQYSYSSGWRTSMSWRSSPRCRRACRSSGVSSGSISGKAREEEKAEAAAKLTGGGLALVFAAAQAREEWPSLTLTGRFILSQSLYELWTAAAGNTPLEWVAVLTGFACVWLAARESLWNFPVAIFSCALYIVIYNGAKLYSDRNLQVLFILLSVYGWYEWLYGGRSNTELHVTRTSRLEWILCGLFVPFFTVGFGTYLTRYTDAVVLPANGSAAAVQLAHFMPYIDSFTTAGSLVAQFLMMRKRLENWWLWILVDIIYVPVLWYKQLFPTSGLYALYLGLAVYGFWEWRRALRKAESTSLISA</sequence>
<dbReference type="PANTHER" id="PTHR36122">
    <property type="entry name" value="NICOTINAMIDE RIBOSIDE TRANSPORTER PNUC"/>
    <property type="match status" value="1"/>
</dbReference>
<proteinExistence type="inferred from homology"/>
<comment type="caution">
    <text evidence="11">The sequence shown here is derived from an EMBL/GenBank/DDBJ whole genome shotgun (WGS) entry which is preliminary data.</text>
</comment>
<evidence type="ECO:0000256" key="3">
    <source>
        <dbReference type="ARBA" id="ARBA00006669"/>
    </source>
</evidence>
<feature type="transmembrane region" description="Helical" evidence="10">
    <location>
        <begin position="272"/>
        <end position="289"/>
    </location>
</feature>
<dbReference type="InterPro" id="IPR006419">
    <property type="entry name" value="NMN_transpt_PnuC"/>
</dbReference>
<comment type="similarity">
    <text evidence="3">Belongs to the nicotinamide ribonucleoside (NR) uptake permease (TC 4.B.1) family.</text>
</comment>
<feature type="transmembrane region" description="Helical" evidence="10">
    <location>
        <begin position="249"/>
        <end position="266"/>
    </location>
</feature>
<dbReference type="NCBIfam" id="TIGR01528">
    <property type="entry name" value="NMN_trans_PnuC"/>
    <property type="match status" value="1"/>
</dbReference>
<evidence type="ECO:0000256" key="7">
    <source>
        <dbReference type="ARBA" id="ARBA00022692"/>
    </source>
</evidence>
<dbReference type="Pfam" id="PF04973">
    <property type="entry name" value="NMN_transporter"/>
    <property type="match status" value="1"/>
</dbReference>
<dbReference type="OrthoDB" id="9791248at2"/>
<evidence type="ECO:0000256" key="4">
    <source>
        <dbReference type="ARBA" id="ARBA00017522"/>
    </source>
</evidence>
<feature type="transmembrane region" description="Helical" evidence="10">
    <location>
        <begin position="219"/>
        <end position="237"/>
    </location>
</feature>
<keyword evidence="6" id="KW-1003">Cell membrane</keyword>
<dbReference type="EMBL" id="SRLA01000001">
    <property type="protein sequence ID" value="TGE10117.1"/>
    <property type="molecule type" value="Genomic_DNA"/>
</dbReference>
<dbReference type="PANTHER" id="PTHR36122:SF2">
    <property type="entry name" value="NICOTINAMIDE RIBOSIDE TRANSPORTER PNUC"/>
    <property type="match status" value="1"/>
</dbReference>
<evidence type="ECO:0000256" key="5">
    <source>
        <dbReference type="ARBA" id="ARBA00022448"/>
    </source>
</evidence>
<keyword evidence="8 10" id="KW-1133">Transmembrane helix</keyword>